<organism evidence="2 3">
    <name type="scientific">Ancylostoma duodenale</name>
    <dbReference type="NCBI Taxonomy" id="51022"/>
    <lineage>
        <taxon>Eukaryota</taxon>
        <taxon>Metazoa</taxon>
        <taxon>Ecdysozoa</taxon>
        <taxon>Nematoda</taxon>
        <taxon>Chromadorea</taxon>
        <taxon>Rhabditida</taxon>
        <taxon>Rhabditina</taxon>
        <taxon>Rhabditomorpha</taxon>
        <taxon>Strongyloidea</taxon>
        <taxon>Ancylostomatidae</taxon>
        <taxon>Ancylostomatinae</taxon>
        <taxon>Ancylostoma</taxon>
    </lineage>
</organism>
<dbReference type="PANTHER" id="PTHR42686">
    <property type="entry name" value="GH17980P-RELATED"/>
    <property type="match status" value="1"/>
</dbReference>
<dbReference type="OrthoDB" id="48988at2759"/>
<dbReference type="InterPro" id="IPR036812">
    <property type="entry name" value="NAD(P)_OxRdtase_dom_sf"/>
</dbReference>
<dbReference type="SUPFAM" id="SSF51430">
    <property type="entry name" value="NAD(P)-linked oxidoreductase"/>
    <property type="match status" value="1"/>
</dbReference>
<dbReference type="InterPro" id="IPR023210">
    <property type="entry name" value="NADP_OxRdtase_dom"/>
</dbReference>
<dbReference type="PANTHER" id="PTHR42686:SF1">
    <property type="entry name" value="GH17980P-RELATED"/>
    <property type="match status" value="1"/>
</dbReference>
<gene>
    <name evidence="2" type="ORF">ANCDUO_21441</name>
</gene>
<dbReference type="Pfam" id="PF00248">
    <property type="entry name" value="Aldo_ket_red"/>
    <property type="match status" value="1"/>
</dbReference>
<evidence type="ECO:0000313" key="2">
    <source>
        <dbReference type="EMBL" id="KIH48489.1"/>
    </source>
</evidence>
<sequence>MHKGELDYARNFDYRADKVLESLMNSLKRLKLTYVDIHDADFEPHRSIILYETLQALEMARRSGKIRYVGLTG</sequence>
<evidence type="ECO:0000259" key="1">
    <source>
        <dbReference type="Pfam" id="PF00248"/>
    </source>
</evidence>
<reference evidence="2 3" key="1">
    <citation type="submission" date="2013-12" db="EMBL/GenBank/DDBJ databases">
        <title>Draft genome of the parsitic nematode Ancylostoma duodenale.</title>
        <authorList>
            <person name="Mitreva M."/>
        </authorList>
    </citation>
    <scope>NUCLEOTIDE SEQUENCE [LARGE SCALE GENOMIC DNA]</scope>
    <source>
        <strain evidence="2 3">Zhejiang</strain>
    </source>
</reference>
<dbReference type="AlphaFoldDB" id="A0A0C2FP61"/>
<name>A0A0C2FP61_9BILA</name>
<proteinExistence type="predicted"/>
<dbReference type="Proteomes" id="UP000054047">
    <property type="component" value="Unassembled WGS sequence"/>
</dbReference>
<evidence type="ECO:0000313" key="3">
    <source>
        <dbReference type="Proteomes" id="UP000054047"/>
    </source>
</evidence>
<protein>
    <recommendedName>
        <fullName evidence="1">NADP-dependent oxidoreductase domain-containing protein</fullName>
    </recommendedName>
</protein>
<dbReference type="Gene3D" id="3.20.20.100">
    <property type="entry name" value="NADP-dependent oxidoreductase domain"/>
    <property type="match status" value="1"/>
</dbReference>
<feature type="non-terminal residue" evidence="2">
    <location>
        <position position="73"/>
    </location>
</feature>
<dbReference type="EMBL" id="KN759155">
    <property type="protein sequence ID" value="KIH48489.1"/>
    <property type="molecule type" value="Genomic_DNA"/>
</dbReference>
<keyword evidence="3" id="KW-1185">Reference proteome</keyword>
<accession>A0A0C2FP61</accession>
<feature type="domain" description="NADP-dependent oxidoreductase" evidence="1">
    <location>
        <begin position="3"/>
        <end position="72"/>
    </location>
</feature>
<dbReference type="GO" id="GO:0005829">
    <property type="term" value="C:cytosol"/>
    <property type="evidence" value="ECO:0007669"/>
    <property type="project" value="TreeGrafter"/>
</dbReference>
<dbReference type="GO" id="GO:0016491">
    <property type="term" value="F:oxidoreductase activity"/>
    <property type="evidence" value="ECO:0007669"/>
    <property type="project" value="InterPro"/>
</dbReference>
<dbReference type="InterPro" id="IPR020471">
    <property type="entry name" value="AKR"/>
</dbReference>